<dbReference type="Proteomes" id="UP000010878">
    <property type="component" value="Chromosome"/>
</dbReference>
<keyword evidence="1" id="KW-1133">Transmembrane helix</keyword>
<dbReference type="AlphaFoldDB" id="L0K432"/>
<evidence type="ECO:0000313" key="3">
    <source>
        <dbReference type="EMBL" id="AGB39290.1"/>
    </source>
</evidence>
<dbReference type="OrthoDB" id="340745at2157"/>
<dbReference type="GeneID" id="14402255"/>
<evidence type="ECO:0000256" key="1">
    <source>
        <dbReference type="SAM" id="Phobius"/>
    </source>
</evidence>
<dbReference type="KEGG" id="nou:Natoc_3569"/>
<organism evidence="3 4">
    <name type="scientific">Natronococcus occultus SP4</name>
    <dbReference type="NCBI Taxonomy" id="694430"/>
    <lineage>
        <taxon>Archaea</taxon>
        <taxon>Methanobacteriati</taxon>
        <taxon>Methanobacteriota</taxon>
        <taxon>Stenosarchaea group</taxon>
        <taxon>Halobacteria</taxon>
        <taxon>Halobacteriales</taxon>
        <taxon>Natrialbaceae</taxon>
        <taxon>Natronococcus</taxon>
    </lineage>
</organism>
<feature type="transmembrane region" description="Helical" evidence="1">
    <location>
        <begin position="153"/>
        <end position="174"/>
    </location>
</feature>
<gene>
    <name evidence="3" type="ORF">Natoc_3569</name>
</gene>
<dbReference type="EMBL" id="CP003929">
    <property type="protein sequence ID" value="AGB39290.1"/>
    <property type="molecule type" value="Genomic_DNA"/>
</dbReference>
<proteinExistence type="predicted"/>
<sequence>MEMRQWNVYDLSGQEPVAIVGDDQDRLEDALDEFGNAREIRTNGGVVLQMEQTGNPEVEQTDGPVGGRVRELEEFERVLVDRNVGCVVLAFRDADRHRFFGTLRACRRRNIEAVVHPDHASKVISSHTHRKWAAVNFDPFTWQQWALKRAFDVVFATVGLVTLAPLIAIIILGIKMENSGPVLYTQRRTGLLGTTFQLPKFRTMFLGSEDAKPETDEENDRITSTGRLLRKSHMDEIPQLWSIFRGEMSAVGPRAAWIEEERLLEREVEEWQQRWFVKPGLTGLAQINGVDSTDAEAKLHYDLQYIERQSFLLDVWLVRMELKSVLFDALSLLRNRAASKHDAVETSTDEGSEEGSA</sequence>
<keyword evidence="3" id="KW-0808">Transferase</keyword>
<dbReference type="STRING" id="694430.Natoc_3569"/>
<evidence type="ECO:0000259" key="2">
    <source>
        <dbReference type="Pfam" id="PF02397"/>
    </source>
</evidence>
<keyword evidence="4" id="KW-1185">Reference proteome</keyword>
<keyword evidence="1" id="KW-0472">Membrane</keyword>
<accession>L0K432</accession>
<dbReference type="InterPro" id="IPR003362">
    <property type="entry name" value="Bact_transf"/>
</dbReference>
<reference evidence="3 4" key="1">
    <citation type="submission" date="2012-11" db="EMBL/GenBank/DDBJ databases">
        <title>FINISHED of Natronococcus occultus SP4, DSM 3396.</title>
        <authorList>
            <consortium name="DOE Joint Genome Institute"/>
            <person name="Eisen J."/>
            <person name="Huntemann M."/>
            <person name="Wei C.-L."/>
            <person name="Han J."/>
            <person name="Detter J.C."/>
            <person name="Han C."/>
            <person name="Tapia R."/>
            <person name="Chen A."/>
            <person name="Kyrpides N."/>
            <person name="Mavromatis K."/>
            <person name="Markowitz V."/>
            <person name="Szeto E."/>
            <person name="Ivanova N."/>
            <person name="Mikhailova N."/>
            <person name="Ovchinnikova G."/>
            <person name="Pagani I."/>
            <person name="Pati A."/>
            <person name="Goodwin L."/>
            <person name="Nordberg H.P."/>
            <person name="Cantor M.N."/>
            <person name="Hua S.X."/>
            <person name="Woyke T."/>
            <person name="Eisen J."/>
            <person name="Klenk H.-P."/>
            <person name="Klenk H.-P."/>
        </authorList>
    </citation>
    <scope>NUCLEOTIDE SEQUENCE [LARGE SCALE GENOMIC DNA]</scope>
    <source>
        <strain evidence="3 4">SP4</strain>
    </source>
</reference>
<dbReference type="Pfam" id="PF02397">
    <property type="entry name" value="Bac_transf"/>
    <property type="match status" value="1"/>
</dbReference>
<keyword evidence="1" id="KW-0812">Transmembrane</keyword>
<dbReference type="HOGENOM" id="CLU_775268_0_0_2"/>
<name>L0K432_9EURY</name>
<dbReference type="PANTHER" id="PTHR30576">
    <property type="entry name" value="COLANIC BIOSYNTHESIS UDP-GLUCOSE LIPID CARRIER TRANSFERASE"/>
    <property type="match status" value="1"/>
</dbReference>
<protein>
    <submittedName>
        <fullName evidence="3">Glycosyl transferase possibly involved in lipopolysaccharide synthesis</fullName>
    </submittedName>
</protein>
<dbReference type="PANTHER" id="PTHR30576:SF0">
    <property type="entry name" value="UNDECAPRENYL-PHOSPHATE N-ACETYLGALACTOSAMINYL 1-PHOSPHATE TRANSFERASE-RELATED"/>
    <property type="match status" value="1"/>
</dbReference>
<dbReference type="RefSeq" id="WP_015322724.1">
    <property type="nucleotide sequence ID" value="NC_019974.1"/>
</dbReference>
<evidence type="ECO:0000313" key="4">
    <source>
        <dbReference type="Proteomes" id="UP000010878"/>
    </source>
</evidence>
<dbReference type="GO" id="GO:0016780">
    <property type="term" value="F:phosphotransferase activity, for other substituted phosphate groups"/>
    <property type="evidence" value="ECO:0007669"/>
    <property type="project" value="TreeGrafter"/>
</dbReference>
<feature type="domain" description="Bacterial sugar transferase" evidence="2">
    <location>
        <begin position="148"/>
        <end position="326"/>
    </location>
</feature>
<dbReference type="eggNOG" id="arCOG06282">
    <property type="taxonomic scope" value="Archaea"/>
</dbReference>